<dbReference type="InterPro" id="IPR023166">
    <property type="entry name" value="BaiN-like_dom_sf"/>
</dbReference>
<dbReference type="Gene3D" id="3.50.50.60">
    <property type="entry name" value="FAD/NAD(P)-binding domain"/>
    <property type="match status" value="1"/>
</dbReference>
<dbReference type="SUPFAM" id="SSF51905">
    <property type="entry name" value="FAD/NAD(P)-binding domain"/>
    <property type="match status" value="1"/>
</dbReference>
<gene>
    <name evidence="6" type="ordered locus">Ssed_4466</name>
</gene>
<dbReference type="InterPro" id="IPR057661">
    <property type="entry name" value="RsdA/BaiN/AoA(So)_Rossmann"/>
</dbReference>
<dbReference type="Pfam" id="PF03486">
    <property type="entry name" value="HI0933_like"/>
    <property type="match status" value="1"/>
</dbReference>
<feature type="domain" description="RsdA/BaiN/AoA(So)-like Rossmann fold-like" evidence="4">
    <location>
        <begin position="4"/>
        <end position="392"/>
    </location>
</feature>
<evidence type="ECO:0000256" key="3">
    <source>
        <dbReference type="ARBA" id="ARBA00022827"/>
    </source>
</evidence>
<dbReference type="RefSeq" id="WP_012144795.1">
    <property type="nucleotide sequence ID" value="NC_009831.1"/>
</dbReference>
<sequence precursor="true">MKHHDVIIIGAGAAGLMCAATAGYRGRDVLVLDNAKQAGRKILISGGGRCNFTNQKVEPNNFICSNAHFVKSALARYRSSDFIELVERHGIEYHERDHGQLFCNDSAKEIVTMLLTECEWAGVQIKLRTVINEIGQNEQGQFELITDKEHYTCDSLVMATGGLSMPKLGASPYGYHIAQQFGLKLLPTHAGLVPFTWHSEQKQKFEPLSGIAVPSTITAKDGTQFSEALLFTHRGLSGPAILQISNFWKAGETISINLLPGVDARAAIELVLANHPKQSLRNTLSHWLPKRLVEALFDETLLNKAMNQLIHSEVDQLAVELESWEVLMNGTEGYRTAEVTLGGVDTDELSSKTMEAKSVSGLYFIGEVMDVSGWLGGFNFQWAWSSGVAAGQAV</sequence>
<evidence type="ECO:0000313" key="6">
    <source>
        <dbReference type="EMBL" id="ABV39068.1"/>
    </source>
</evidence>
<evidence type="ECO:0008006" key="8">
    <source>
        <dbReference type="Google" id="ProtNLM"/>
    </source>
</evidence>
<dbReference type="OrthoDB" id="9773233at2"/>
<dbReference type="Gene3D" id="2.40.30.10">
    <property type="entry name" value="Translation factors"/>
    <property type="match status" value="1"/>
</dbReference>
<protein>
    <recommendedName>
        <fullName evidence="8">HI0933 family protein</fullName>
    </recommendedName>
</protein>
<dbReference type="Pfam" id="PF22780">
    <property type="entry name" value="HI0933_like_1st"/>
    <property type="match status" value="1"/>
</dbReference>
<dbReference type="PANTHER" id="PTHR42887:SF2">
    <property type="entry name" value="OS12G0638800 PROTEIN"/>
    <property type="match status" value="1"/>
</dbReference>
<keyword evidence="3" id="KW-0274">FAD</keyword>
<evidence type="ECO:0000259" key="5">
    <source>
        <dbReference type="Pfam" id="PF22780"/>
    </source>
</evidence>
<keyword evidence="7" id="KW-1185">Reference proteome</keyword>
<evidence type="ECO:0000256" key="1">
    <source>
        <dbReference type="ARBA" id="ARBA00001974"/>
    </source>
</evidence>
<dbReference type="HOGENOM" id="CLU_025174_2_0_6"/>
<dbReference type="PRINTS" id="PR00368">
    <property type="entry name" value="FADPNR"/>
</dbReference>
<feature type="domain" description="RsdA/BaiN/AoA(So)-like insert" evidence="5">
    <location>
        <begin position="189"/>
        <end position="339"/>
    </location>
</feature>
<dbReference type="InterPro" id="IPR004792">
    <property type="entry name" value="BaiN-like"/>
</dbReference>
<dbReference type="PRINTS" id="PR00411">
    <property type="entry name" value="PNDRDTASEI"/>
</dbReference>
<dbReference type="EMBL" id="CP000821">
    <property type="protein sequence ID" value="ABV39068.1"/>
    <property type="molecule type" value="Genomic_DNA"/>
</dbReference>
<dbReference type="SUPFAM" id="SSF160996">
    <property type="entry name" value="HI0933 insert domain-like"/>
    <property type="match status" value="1"/>
</dbReference>
<dbReference type="InterPro" id="IPR055178">
    <property type="entry name" value="RsdA/BaiN/AoA(So)-like_dom"/>
</dbReference>
<dbReference type="eggNOG" id="COG2081">
    <property type="taxonomic scope" value="Bacteria"/>
</dbReference>
<proteinExistence type="predicted"/>
<dbReference type="NCBIfam" id="TIGR00275">
    <property type="entry name" value="aminoacetone oxidase family FAD-binding enzyme"/>
    <property type="match status" value="1"/>
</dbReference>
<dbReference type="STRING" id="425104.Ssed_4466"/>
<organism evidence="6 7">
    <name type="scientific">Shewanella sediminis (strain HAW-EB3)</name>
    <dbReference type="NCBI Taxonomy" id="425104"/>
    <lineage>
        <taxon>Bacteria</taxon>
        <taxon>Pseudomonadati</taxon>
        <taxon>Pseudomonadota</taxon>
        <taxon>Gammaproteobacteria</taxon>
        <taxon>Alteromonadales</taxon>
        <taxon>Shewanellaceae</taxon>
        <taxon>Shewanella</taxon>
    </lineage>
</organism>
<dbReference type="Gene3D" id="1.10.8.260">
    <property type="entry name" value="HI0933 insert domain-like"/>
    <property type="match status" value="1"/>
</dbReference>
<dbReference type="Proteomes" id="UP000002015">
    <property type="component" value="Chromosome"/>
</dbReference>
<dbReference type="KEGG" id="sse:Ssed_4466"/>
<comment type="cofactor">
    <cofactor evidence="1">
        <name>FAD</name>
        <dbReference type="ChEBI" id="CHEBI:57692"/>
    </cofactor>
</comment>
<evidence type="ECO:0000256" key="2">
    <source>
        <dbReference type="ARBA" id="ARBA00022630"/>
    </source>
</evidence>
<dbReference type="AlphaFoldDB" id="A8G1U5"/>
<dbReference type="InterPro" id="IPR036188">
    <property type="entry name" value="FAD/NAD-bd_sf"/>
</dbReference>
<evidence type="ECO:0000259" key="4">
    <source>
        <dbReference type="Pfam" id="PF03486"/>
    </source>
</evidence>
<name>A8G1U5_SHESH</name>
<evidence type="ECO:0000313" key="7">
    <source>
        <dbReference type="Proteomes" id="UP000002015"/>
    </source>
</evidence>
<keyword evidence="2" id="KW-0285">Flavoprotein</keyword>
<accession>A8G1U5</accession>
<reference evidence="6 7" key="1">
    <citation type="submission" date="2007-08" db="EMBL/GenBank/DDBJ databases">
        <title>Complete sequence of Shewanella sediminis HAW-EB3.</title>
        <authorList>
            <consortium name="US DOE Joint Genome Institute"/>
            <person name="Copeland A."/>
            <person name="Lucas S."/>
            <person name="Lapidus A."/>
            <person name="Barry K."/>
            <person name="Glavina del Rio T."/>
            <person name="Dalin E."/>
            <person name="Tice H."/>
            <person name="Pitluck S."/>
            <person name="Chertkov O."/>
            <person name="Brettin T."/>
            <person name="Bruce D."/>
            <person name="Detter J.C."/>
            <person name="Han C."/>
            <person name="Schmutz J."/>
            <person name="Larimer F."/>
            <person name="Land M."/>
            <person name="Hauser L."/>
            <person name="Kyrpides N."/>
            <person name="Kim E."/>
            <person name="Zhao J.-S."/>
            <person name="Richardson P."/>
        </authorList>
    </citation>
    <scope>NUCLEOTIDE SEQUENCE [LARGE SCALE GENOMIC DNA]</scope>
    <source>
        <strain evidence="6 7">HAW-EB3</strain>
    </source>
</reference>
<dbReference type="PANTHER" id="PTHR42887">
    <property type="entry name" value="OS12G0638800 PROTEIN"/>
    <property type="match status" value="1"/>
</dbReference>